<name>A0A133PXH2_9BACT</name>
<dbReference type="Gene3D" id="3.40.50.2300">
    <property type="match status" value="1"/>
</dbReference>
<comment type="caution">
    <text evidence="7">The sequence shown here is derived from an EMBL/GenBank/DDBJ whole genome shotgun (WGS) entry which is preliminary data.</text>
</comment>
<evidence type="ECO:0000256" key="2">
    <source>
        <dbReference type="ARBA" id="ARBA00013064"/>
    </source>
</evidence>
<sequence>MSQNIPLNEETRKYKLLFICLGNICRSPAANAVMQKLVDERGLSARFTIDSAGIGDWHVGQLPDKRMRKHGERRGYAVNHIARQFDAQTDFNSFDYIFVMDDDNYKAISRLTHSDKEKNQIRRMTDFMTVHQRATTVPDPYYGGADDFEYALDLIEDGCRGILNRCVNGEGLDVEL</sequence>
<evidence type="ECO:0000256" key="1">
    <source>
        <dbReference type="ARBA" id="ARBA00011063"/>
    </source>
</evidence>
<dbReference type="AlphaFoldDB" id="A0A133PXH2"/>
<feature type="active site" description="Proton donor" evidence="5">
    <location>
        <position position="139"/>
    </location>
</feature>
<keyword evidence="8" id="KW-1185">Reference proteome</keyword>
<dbReference type="CDD" id="cd16343">
    <property type="entry name" value="LMWPTP"/>
    <property type="match status" value="1"/>
</dbReference>
<evidence type="ECO:0000313" key="7">
    <source>
        <dbReference type="EMBL" id="KXA34713.1"/>
    </source>
</evidence>
<dbReference type="InterPro" id="IPR023485">
    <property type="entry name" value="Ptyr_pPase"/>
</dbReference>
<dbReference type="SUPFAM" id="SSF52788">
    <property type="entry name" value="Phosphotyrosine protein phosphatases I"/>
    <property type="match status" value="1"/>
</dbReference>
<dbReference type="FunFam" id="3.40.50.2300:FF:000113">
    <property type="entry name" value="Low molecular weight protein-tyrosine-phosphatase"/>
    <property type="match status" value="1"/>
</dbReference>
<feature type="domain" description="Phosphotyrosine protein phosphatase I" evidence="6">
    <location>
        <begin position="14"/>
        <end position="165"/>
    </location>
</feature>
<dbReference type="EMBL" id="LRQG01000197">
    <property type="protein sequence ID" value="KXA34713.1"/>
    <property type="molecule type" value="Genomic_DNA"/>
</dbReference>
<dbReference type="Proteomes" id="UP000070533">
    <property type="component" value="Unassembled WGS sequence"/>
</dbReference>
<dbReference type="InterPro" id="IPR017867">
    <property type="entry name" value="Tyr_phospatase_low_mol_wt"/>
</dbReference>
<dbReference type="OrthoDB" id="9784339at2"/>
<dbReference type="RefSeq" id="WP_060941120.1">
    <property type="nucleotide sequence ID" value="NZ_KQ957308.1"/>
</dbReference>
<evidence type="ECO:0000256" key="4">
    <source>
        <dbReference type="ARBA" id="ARBA00022912"/>
    </source>
</evidence>
<evidence type="ECO:0000256" key="5">
    <source>
        <dbReference type="PIRSR" id="PIRSR617867-1"/>
    </source>
</evidence>
<dbReference type="eggNOG" id="COG0394">
    <property type="taxonomic scope" value="Bacteria"/>
</dbReference>
<dbReference type="PATRIC" id="fig|28128.5.peg.2242"/>
<keyword evidence="4" id="KW-0904">Protein phosphatase</keyword>
<dbReference type="GO" id="GO:0004725">
    <property type="term" value="F:protein tyrosine phosphatase activity"/>
    <property type="evidence" value="ECO:0007669"/>
    <property type="project" value="UniProtKB-EC"/>
</dbReference>
<evidence type="ECO:0000256" key="3">
    <source>
        <dbReference type="ARBA" id="ARBA00022801"/>
    </source>
</evidence>
<dbReference type="STRING" id="28128.HMPREF3226_02176"/>
<dbReference type="PANTHER" id="PTHR11717">
    <property type="entry name" value="LOW MOLECULAR WEIGHT PROTEIN TYROSINE PHOSPHATASE"/>
    <property type="match status" value="1"/>
</dbReference>
<keyword evidence="3" id="KW-0378">Hydrolase</keyword>
<evidence type="ECO:0000259" key="6">
    <source>
        <dbReference type="SMART" id="SM00226"/>
    </source>
</evidence>
<reference evidence="8" key="1">
    <citation type="submission" date="2016-01" db="EMBL/GenBank/DDBJ databases">
        <authorList>
            <person name="Mitreva M."/>
            <person name="Pepin K.H."/>
            <person name="Mihindukulasuriya K.A."/>
            <person name="Fulton R."/>
            <person name="Fronick C."/>
            <person name="O'Laughlin M."/>
            <person name="Miner T."/>
            <person name="Herter B."/>
            <person name="Rosa B.A."/>
            <person name="Cordes M."/>
            <person name="Tomlinson C."/>
            <person name="Wollam A."/>
            <person name="Palsikar V.B."/>
            <person name="Mardis E.R."/>
            <person name="Wilson R.K."/>
        </authorList>
    </citation>
    <scope>NUCLEOTIDE SEQUENCE [LARGE SCALE GENOMIC DNA]</scope>
    <source>
        <strain evidence="8">MJR7716</strain>
    </source>
</reference>
<dbReference type="Pfam" id="PF01451">
    <property type="entry name" value="LMWPc"/>
    <property type="match status" value="1"/>
</dbReference>
<evidence type="ECO:0000313" key="8">
    <source>
        <dbReference type="Proteomes" id="UP000070533"/>
    </source>
</evidence>
<protein>
    <recommendedName>
        <fullName evidence="2">protein-tyrosine-phosphatase</fullName>
        <ecNumber evidence="2">3.1.3.48</ecNumber>
    </recommendedName>
</protein>
<dbReference type="PANTHER" id="PTHR11717:SF7">
    <property type="entry name" value="LOW MOLECULAR WEIGHT PHOSPHOTYROSINE PROTEIN PHOSPHATASE"/>
    <property type="match status" value="1"/>
</dbReference>
<comment type="similarity">
    <text evidence="1">Belongs to the low molecular weight phosphotyrosine protein phosphatase family.</text>
</comment>
<dbReference type="InterPro" id="IPR036196">
    <property type="entry name" value="Ptyr_pPase_sf"/>
</dbReference>
<feature type="active site" evidence="5">
    <location>
        <position position="26"/>
    </location>
</feature>
<dbReference type="SMART" id="SM00226">
    <property type="entry name" value="LMWPc"/>
    <property type="match status" value="1"/>
</dbReference>
<gene>
    <name evidence="7" type="ORF">HMPREF3226_02176</name>
</gene>
<dbReference type="InterPro" id="IPR050438">
    <property type="entry name" value="LMW_PTPase"/>
</dbReference>
<accession>A0A133PXH2</accession>
<proteinExistence type="inferred from homology"/>
<organism evidence="7 8">
    <name type="scientific">Prevotella corporis</name>
    <dbReference type="NCBI Taxonomy" id="28128"/>
    <lineage>
        <taxon>Bacteria</taxon>
        <taxon>Pseudomonadati</taxon>
        <taxon>Bacteroidota</taxon>
        <taxon>Bacteroidia</taxon>
        <taxon>Bacteroidales</taxon>
        <taxon>Prevotellaceae</taxon>
        <taxon>Prevotella</taxon>
    </lineage>
</organism>
<dbReference type="PRINTS" id="PR00719">
    <property type="entry name" value="LMWPTPASE"/>
</dbReference>
<feature type="active site" description="Nucleophile" evidence="5">
    <location>
        <position position="20"/>
    </location>
</feature>
<dbReference type="EC" id="3.1.3.48" evidence="2"/>